<dbReference type="SUPFAM" id="SSF53254">
    <property type="entry name" value="Phosphoglycerate mutase-like"/>
    <property type="match status" value="1"/>
</dbReference>
<dbReference type="RefSeq" id="WP_195810923.1">
    <property type="nucleotide sequence ID" value="NZ_CP064795.1"/>
</dbReference>
<evidence type="ECO:0000313" key="1">
    <source>
        <dbReference type="EMBL" id="QPG05840.1"/>
    </source>
</evidence>
<dbReference type="KEGG" id="smaa:IT774_00735"/>
<accession>A0A7S9HD50</accession>
<dbReference type="EMBL" id="CP064795">
    <property type="protein sequence ID" value="QPG05840.1"/>
    <property type="molecule type" value="Genomic_DNA"/>
</dbReference>
<name>A0A7S9HD50_9ALTE</name>
<keyword evidence="2" id="KW-1185">Reference proteome</keyword>
<dbReference type="Gene3D" id="3.40.50.1240">
    <property type="entry name" value="Phosphoglycerate mutase-like"/>
    <property type="match status" value="1"/>
</dbReference>
<reference evidence="1 2" key="1">
    <citation type="submission" date="2020-11" db="EMBL/GenBank/DDBJ databases">
        <title>Complete genome sequence for Salinimonas sp. strain G2-b.</title>
        <authorList>
            <person name="Park S.-J."/>
        </authorList>
    </citation>
    <scope>NUCLEOTIDE SEQUENCE [LARGE SCALE GENOMIC DNA]</scope>
    <source>
        <strain evidence="1 2">G2-b</strain>
    </source>
</reference>
<organism evidence="1 2">
    <name type="scientific">Salinimonas marina</name>
    <dbReference type="NCBI Taxonomy" id="2785918"/>
    <lineage>
        <taxon>Bacteria</taxon>
        <taxon>Pseudomonadati</taxon>
        <taxon>Pseudomonadota</taxon>
        <taxon>Gammaproteobacteria</taxon>
        <taxon>Alteromonadales</taxon>
        <taxon>Alteromonadaceae</taxon>
        <taxon>Alteromonas/Salinimonas group</taxon>
        <taxon>Salinimonas</taxon>
    </lineage>
</organism>
<sequence length="184" mass="22033">MQQKKEILLIRHGRPASEHNGRVSSAGFSRWVRNYNRAPLHDQSWPWCQRDLSQYYIMTSSLRRAKLSAARYSERPVKEHHRLLDEMQIPRYRLPLTLKAWSWVYLNRLLWCLGRPGPFESFAQARERIRQAADMLDARAASESKICIFAHALTNRFLVRYLQRKGWQVTEKDHRYWGVIRLQK</sequence>
<dbReference type="AlphaFoldDB" id="A0A7S9HD50"/>
<dbReference type="InterPro" id="IPR029033">
    <property type="entry name" value="His_PPase_superfam"/>
</dbReference>
<dbReference type="Pfam" id="PF00300">
    <property type="entry name" value="His_Phos_1"/>
    <property type="match status" value="1"/>
</dbReference>
<evidence type="ECO:0000313" key="2">
    <source>
        <dbReference type="Proteomes" id="UP000595095"/>
    </source>
</evidence>
<dbReference type="InterPro" id="IPR013078">
    <property type="entry name" value="His_Pase_superF_clade-1"/>
</dbReference>
<proteinExistence type="predicted"/>
<dbReference type="Proteomes" id="UP000595095">
    <property type="component" value="Chromosome"/>
</dbReference>
<gene>
    <name evidence="1" type="ORF">IT774_00735</name>
</gene>
<protein>
    <submittedName>
        <fullName evidence="1">Histidine phosphatase family protein</fullName>
    </submittedName>
</protein>